<dbReference type="InterPro" id="IPR032675">
    <property type="entry name" value="LRR_dom_sf"/>
</dbReference>
<comment type="caution">
    <text evidence="1">The sequence shown here is derived from an EMBL/GenBank/DDBJ whole genome shotgun (WGS) entry which is preliminary data.</text>
</comment>
<organism evidence="1 2">
    <name type="scientific">Clathrus columnatus</name>
    <dbReference type="NCBI Taxonomy" id="1419009"/>
    <lineage>
        <taxon>Eukaryota</taxon>
        <taxon>Fungi</taxon>
        <taxon>Dikarya</taxon>
        <taxon>Basidiomycota</taxon>
        <taxon>Agaricomycotina</taxon>
        <taxon>Agaricomycetes</taxon>
        <taxon>Phallomycetidae</taxon>
        <taxon>Phallales</taxon>
        <taxon>Clathraceae</taxon>
        <taxon>Clathrus</taxon>
    </lineage>
</organism>
<evidence type="ECO:0000313" key="1">
    <source>
        <dbReference type="EMBL" id="GJJ12788.1"/>
    </source>
</evidence>
<dbReference type="AlphaFoldDB" id="A0AAV5AI55"/>
<dbReference type="EMBL" id="BPWL01000008">
    <property type="protein sequence ID" value="GJJ12788.1"/>
    <property type="molecule type" value="Genomic_DNA"/>
</dbReference>
<proteinExistence type="predicted"/>
<gene>
    <name evidence="1" type="ORF">Clacol_007033</name>
</gene>
<accession>A0AAV5AI55</accession>
<reference evidence="1" key="1">
    <citation type="submission" date="2021-10" db="EMBL/GenBank/DDBJ databases">
        <title>De novo Genome Assembly of Clathrus columnatus (Basidiomycota, Fungi) Using Illumina and Nanopore Sequence Data.</title>
        <authorList>
            <person name="Ogiso-Tanaka E."/>
            <person name="Itagaki H."/>
            <person name="Hosoya T."/>
            <person name="Hosaka K."/>
        </authorList>
    </citation>
    <scope>NUCLEOTIDE SEQUENCE</scope>
    <source>
        <strain evidence="1">MO-923</strain>
    </source>
</reference>
<name>A0AAV5AI55_9AGAM</name>
<dbReference type="Proteomes" id="UP001050691">
    <property type="component" value="Unassembled WGS sequence"/>
</dbReference>
<evidence type="ECO:0008006" key="3">
    <source>
        <dbReference type="Google" id="ProtNLM"/>
    </source>
</evidence>
<dbReference type="SUPFAM" id="SSF52047">
    <property type="entry name" value="RNI-like"/>
    <property type="match status" value="1"/>
</dbReference>
<keyword evidence="2" id="KW-1185">Reference proteome</keyword>
<sequence length="484" mass="56073">MTYPKGLSIHTIWDEIAYLLDLSKDLLSLALTCRTFKDLIIPDHIEYRHIRCHIRREDVWKHLESRPRLTRGVRFLHLHNGYSTVRLPEILEPRHKVSETKQNGLYWDTKITKENFDMFRSSLSHMTLLKEFGWNQGYICAEEIIDIIPVLTNTTHCLEALSMRWTNEHYGKRRRFETLPIWGLSGLKRVILQHSCTASMDQMILNFCPDIEDLCLVAASPDSINNIMRHANWGRLRRLSIWETFFFNVQPISSTVITSFFDRHTNLESLVIPDMAKGMPTLPSSCLPKLRSIRVHVHLDSPLGDDDADNLPQLDKLETFTFQIHETAAGPCPSILLNAPNLKKIHLVLTDYLDDLVSADHNVSNQKENTNMFPSPFFDLIKRMQEMQEEMTEVFLQCPNLTHIYCEAGSDSDKFCEGLSALRDLKISELNSEGGETCVGLERDESWIYSEYQCVPLTFKAEAEAERREVESWGNFFSYLSDIW</sequence>
<protein>
    <recommendedName>
        <fullName evidence="3">F-box domain-containing protein</fullName>
    </recommendedName>
</protein>
<dbReference type="Gene3D" id="3.80.10.10">
    <property type="entry name" value="Ribonuclease Inhibitor"/>
    <property type="match status" value="1"/>
</dbReference>
<evidence type="ECO:0000313" key="2">
    <source>
        <dbReference type="Proteomes" id="UP001050691"/>
    </source>
</evidence>